<dbReference type="PANTHER" id="PTHR37574:SF1">
    <property type="entry name" value="LIPASE B"/>
    <property type="match status" value="1"/>
</dbReference>
<accession>A0A9P6IGT1</accession>
<dbReference type="AlphaFoldDB" id="A0A9P6IGT1"/>
<keyword evidence="4" id="KW-1185">Reference proteome</keyword>
<evidence type="ECO:0000313" key="3">
    <source>
        <dbReference type="EMBL" id="KAF9882262.1"/>
    </source>
</evidence>
<comment type="caution">
    <text evidence="3">The sequence shown here is derived from an EMBL/GenBank/DDBJ whole genome shotgun (WGS) entry which is preliminary data.</text>
</comment>
<dbReference type="PANTHER" id="PTHR37574">
    <property type="entry name" value="LIPASE B"/>
    <property type="match status" value="1"/>
</dbReference>
<feature type="chain" id="PRO_5040443559" description="Lipase B" evidence="2">
    <location>
        <begin position="19"/>
        <end position="384"/>
    </location>
</feature>
<dbReference type="GeneID" id="62156092"/>
<evidence type="ECO:0008006" key="5">
    <source>
        <dbReference type="Google" id="ProtNLM"/>
    </source>
</evidence>
<organism evidence="3 4">
    <name type="scientific">Colletotrichum karsti</name>
    <dbReference type="NCBI Taxonomy" id="1095194"/>
    <lineage>
        <taxon>Eukaryota</taxon>
        <taxon>Fungi</taxon>
        <taxon>Dikarya</taxon>
        <taxon>Ascomycota</taxon>
        <taxon>Pezizomycotina</taxon>
        <taxon>Sordariomycetes</taxon>
        <taxon>Hypocreomycetidae</taxon>
        <taxon>Glomerellales</taxon>
        <taxon>Glomerellaceae</taxon>
        <taxon>Colletotrichum</taxon>
        <taxon>Colletotrichum boninense species complex</taxon>
    </lineage>
</organism>
<dbReference type="InterPro" id="IPR029058">
    <property type="entry name" value="AB_hydrolase_fold"/>
</dbReference>
<proteinExistence type="predicted"/>
<sequence length="384" mass="41185">MKTAPAALFALAWTTVHGRPVSDPEIEIRDIVNNNQTAVESNMATQNLNPFLGEDLDSTANSNPKPKNQIYPKRSEKDAPYSLSEEELRSKIYIPKTFSATSNKQPVILIPGTAAMAGSTFRANLGPLLTKSDFADPLWVNIPQASLGDAQVNSEYVAYAMNYVQDMTGKKAAVAAWSQGNLNAQWALKYWPSTRDAVTDLVSFSPDFHGTTEAFLACNTAAAVIGCTPSVYQQKYDSKFVTTLRANGGDSAYVPTTSIFSATDEIVQPQSGPKASAILKDGNGVQTTNVEVQQACPGTPAGTQVTHEGMLYNSLAFALMRDALTNEGPAKLERIDKSVCKDPAAGKMDKAEISATEAVLGEAGANVLKYKKKVTQEPAIKSYA</sequence>
<feature type="region of interest" description="Disordered" evidence="1">
    <location>
        <begin position="49"/>
        <end position="82"/>
    </location>
</feature>
<evidence type="ECO:0000313" key="4">
    <source>
        <dbReference type="Proteomes" id="UP000781932"/>
    </source>
</evidence>
<dbReference type="EMBL" id="JAATWM020000001">
    <property type="protein sequence ID" value="KAF9882262.1"/>
    <property type="molecule type" value="Genomic_DNA"/>
</dbReference>
<evidence type="ECO:0000256" key="1">
    <source>
        <dbReference type="SAM" id="MobiDB-lite"/>
    </source>
</evidence>
<feature type="signal peptide" evidence="2">
    <location>
        <begin position="1"/>
        <end position="18"/>
    </location>
</feature>
<reference evidence="3" key="2">
    <citation type="submission" date="2020-11" db="EMBL/GenBank/DDBJ databases">
        <title>Whole genome sequencing of Colletotrichum sp.</title>
        <authorList>
            <person name="Li H."/>
        </authorList>
    </citation>
    <scope>NUCLEOTIDE SEQUENCE</scope>
    <source>
        <strain evidence="3">CkLH20</strain>
    </source>
</reference>
<dbReference type="OrthoDB" id="4605274at2759"/>
<evidence type="ECO:0000256" key="2">
    <source>
        <dbReference type="SAM" id="SignalP"/>
    </source>
</evidence>
<dbReference type="SUPFAM" id="SSF53474">
    <property type="entry name" value="alpha/beta-Hydrolases"/>
    <property type="match status" value="1"/>
</dbReference>
<keyword evidence="2" id="KW-0732">Signal</keyword>
<dbReference type="InterPro" id="IPR053228">
    <property type="entry name" value="Stereospecific_Lipase"/>
</dbReference>
<dbReference type="RefSeq" id="XP_038751723.1">
    <property type="nucleotide sequence ID" value="XM_038883018.1"/>
</dbReference>
<gene>
    <name evidence="3" type="ORF">CkaCkLH20_00298</name>
</gene>
<protein>
    <recommendedName>
        <fullName evidence="5">Lipase B</fullName>
    </recommendedName>
</protein>
<dbReference type="Proteomes" id="UP000781932">
    <property type="component" value="Unassembled WGS sequence"/>
</dbReference>
<dbReference type="Gene3D" id="3.40.50.1820">
    <property type="entry name" value="alpha/beta hydrolase"/>
    <property type="match status" value="1"/>
</dbReference>
<name>A0A9P6IGT1_9PEZI</name>
<reference evidence="3" key="1">
    <citation type="submission" date="2020-03" db="EMBL/GenBank/DDBJ databases">
        <authorList>
            <person name="He L."/>
        </authorList>
    </citation>
    <scope>NUCLEOTIDE SEQUENCE</scope>
    <source>
        <strain evidence="3">CkLH20</strain>
    </source>
</reference>